<evidence type="ECO:0000313" key="3">
    <source>
        <dbReference type="Proteomes" id="UP001367676"/>
    </source>
</evidence>
<reference evidence="2 3" key="1">
    <citation type="submission" date="2024-03" db="EMBL/GenBank/DDBJ databases">
        <title>Adaptation during the transition from Ophiocordyceps entomopathogen to insect associate is accompanied by gene loss and intensified selection.</title>
        <authorList>
            <person name="Ward C.M."/>
            <person name="Onetto C.A."/>
            <person name="Borneman A.R."/>
        </authorList>
    </citation>
    <scope>NUCLEOTIDE SEQUENCE [LARGE SCALE GENOMIC DNA]</scope>
    <source>
        <strain evidence="2">AWRI1</strain>
        <tissue evidence="2">Single Adult Female</tissue>
    </source>
</reference>
<keyword evidence="3" id="KW-1185">Reference proteome</keyword>
<name>A0AAN9TKE3_9HEMI</name>
<dbReference type="SUPFAM" id="SSF48371">
    <property type="entry name" value="ARM repeat"/>
    <property type="match status" value="1"/>
</dbReference>
<dbReference type="InterPro" id="IPR039584">
    <property type="entry name" value="HSF2BP"/>
</dbReference>
<dbReference type="EMBL" id="JBBCAQ010000016">
    <property type="protein sequence ID" value="KAK7597983.1"/>
    <property type="molecule type" value="Genomic_DNA"/>
</dbReference>
<proteinExistence type="predicted"/>
<accession>A0AAN9TKE3</accession>
<gene>
    <name evidence="2" type="ORF">V9T40_014939</name>
</gene>
<sequence>MAKWQFAFSRLIVVDASADRFQDQLKSILFVEKQQPSDNVVRCVSQIADYDAHYVSVVHVEQRDDLLDDDDGVEGDNEQPVIEELVEKNLNDLEVNSKSLLESIEALNMRSDCYIDELESEVLKLEKNIENTLGPFWQRIKNGIIDELNVSPDKVMYSQMFDAKCYIKEIEEELQRLGMELMNKENMLTNLRNELKDVKNTLFIQSSYTASLGATLCTLLWRACGDKLIASDLLKQRKLVDFLKMIPDSLRSFFQSFGENLPSVKSQEYQFILSMIGIITNLTAVSEGRQFLTECKEGYQIIQELLEMVSDIPKSGIHIHRTIMMVLYNVSLDERGTQIISNDPRILSLLMKNISQPDEKLRYVSLRLFQSLAHDARNADFLETLHEAIYSVNLEELLQRCKDEEKVIIAQITDNVALARQNLQNEPGADEILDF</sequence>
<comment type="caution">
    <text evidence="2">The sequence shown here is derived from an EMBL/GenBank/DDBJ whole genome shotgun (WGS) entry which is preliminary data.</text>
</comment>
<dbReference type="InterPro" id="IPR011989">
    <property type="entry name" value="ARM-like"/>
</dbReference>
<keyword evidence="1" id="KW-0175">Coiled coil</keyword>
<organism evidence="2 3">
    <name type="scientific">Parthenolecanium corni</name>
    <dbReference type="NCBI Taxonomy" id="536013"/>
    <lineage>
        <taxon>Eukaryota</taxon>
        <taxon>Metazoa</taxon>
        <taxon>Ecdysozoa</taxon>
        <taxon>Arthropoda</taxon>
        <taxon>Hexapoda</taxon>
        <taxon>Insecta</taxon>
        <taxon>Pterygota</taxon>
        <taxon>Neoptera</taxon>
        <taxon>Paraneoptera</taxon>
        <taxon>Hemiptera</taxon>
        <taxon>Sternorrhyncha</taxon>
        <taxon>Coccoidea</taxon>
        <taxon>Coccidae</taxon>
        <taxon>Parthenolecanium</taxon>
    </lineage>
</organism>
<feature type="coiled-coil region" evidence="1">
    <location>
        <begin position="167"/>
        <end position="201"/>
    </location>
</feature>
<protein>
    <submittedName>
        <fullName evidence="2">Uncharacterized protein</fullName>
    </submittedName>
</protein>
<dbReference type="PANTHER" id="PTHR15434:SF2">
    <property type="entry name" value="HEAT SHOCK FACTOR 2-BINDING PROTEIN"/>
    <property type="match status" value="1"/>
</dbReference>
<dbReference type="AlphaFoldDB" id="A0AAN9TKE3"/>
<dbReference type="InterPro" id="IPR016024">
    <property type="entry name" value="ARM-type_fold"/>
</dbReference>
<evidence type="ECO:0000256" key="1">
    <source>
        <dbReference type="SAM" id="Coils"/>
    </source>
</evidence>
<evidence type="ECO:0000313" key="2">
    <source>
        <dbReference type="EMBL" id="KAK7597983.1"/>
    </source>
</evidence>
<dbReference type="Gene3D" id="1.25.10.10">
    <property type="entry name" value="Leucine-rich Repeat Variant"/>
    <property type="match status" value="1"/>
</dbReference>
<dbReference type="GO" id="GO:0005829">
    <property type="term" value="C:cytosol"/>
    <property type="evidence" value="ECO:0007669"/>
    <property type="project" value="TreeGrafter"/>
</dbReference>
<dbReference type="PANTHER" id="PTHR15434">
    <property type="entry name" value="HEAT SHOCK FACTOR 2-BINDING PROTEIN"/>
    <property type="match status" value="1"/>
</dbReference>
<dbReference type="Proteomes" id="UP001367676">
    <property type="component" value="Unassembled WGS sequence"/>
</dbReference>